<evidence type="ECO:0000313" key="3">
    <source>
        <dbReference type="Proteomes" id="UP000192596"/>
    </source>
</evidence>
<sequence>MPVAQRKASTSATSPRPTTSSSLSAAAPSFAPASPLAPPPDVSTIDEFAQTGAYQDDIFDDVVPVDESMHTRPPDDLFADEFTPVEQPEVQQVVREQPRNQQRGRGSGEGARGRGRGRGGGGQVTEQPRAQAKTQAPPTTQVQPEETPASAPPPPQAPTNAPTGPRQTTVPPVRGSRQATGGIRKPKLTESELAEKMASISIKNASLTEAHARAEADAASFAEQESKAKLMTAEKAKAERKDRQQMMGEREKNRMRKLKAMEGREWHAEKEEQDFGKGGKFDGKGFKGDESGYTDGREYLYKEPRGGGVQRGGARGGKEGVVKVPKAEDFPALAPGKKAEDTSLSDAKAEGKSWADQVESATPS</sequence>
<reference evidence="3" key="1">
    <citation type="submission" date="2017-03" db="EMBL/GenBank/DDBJ databases">
        <title>Genomes of endolithic fungi from Antarctica.</title>
        <authorList>
            <person name="Coleine C."/>
            <person name="Masonjones S."/>
            <person name="Stajich J.E."/>
        </authorList>
    </citation>
    <scope>NUCLEOTIDE SEQUENCE [LARGE SCALE GENOMIC DNA]</scope>
    <source>
        <strain evidence="3">CCFEE 5527</strain>
    </source>
</reference>
<proteinExistence type="predicted"/>
<dbReference type="STRING" id="1507870.A0A1V8SXH8"/>
<dbReference type="Proteomes" id="UP000192596">
    <property type="component" value="Unassembled WGS sequence"/>
</dbReference>
<comment type="caution">
    <text evidence="2">The sequence shown here is derived from an EMBL/GenBank/DDBJ whole genome shotgun (WGS) entry which is preliminary data.</text>
</comment>
<feature type="compositionally biased region" description="Basic and acidic residues" evidence="1">
    <location>
        <begin position="316"/>
        <end position="329"/>
    </location>
</feature>
<accession>A0A1V8SXH8</accession>
<dbReference type="EMBL" id="NAJO01000023">
    <property type="protein sequence ID" value="OQO03857.1"/>
    <property type="molecule type" value="Genomic_DNA"/>
</dbReference>
<feature type="compositionally biased region" description="Basic and acidic residues" evidence="1">
    <location>
        <begin position="337"/>
        <end position="353"/>
    </location>
</feature>
<feature type="region of interest" description="Disordered" evidence="1">
    <location>
        <begin position="1"/>
        <end position="191"/>
    </location>
</feature>
<gene>
    <name evidence="2" type="ORF">B0A48_10498</name>
</gene>
<feature type="compositionally biased region" description="Basic and acidic residues" evidence="1">
    <location>
        <begin position="259"/>
        <end position="305"/>
    </location>
</feature>
<feature type="compositionally biased region" description="Basic and acidic residues" evidence="1">
    <location>
        <begin position="224"/>
        <end position="252"/>
    </location>
</feature>
<organism evidence="2 3">
    <name type="scientific">Cryoendolithus antarcticus</name>
    <dbReference type="NCBI Taxonomy" id="1507870"/>
    <lineage>
        <taxon>Eukaryota</taxon>
        <taxon>Fungi</taxon>
        <taxon>Dikarya</taxon>
        <taxon>Ascomycota</taxon>
        <taxon>Pezizomycotina</taxon>
        <taxon>Dothideomycetes</taxon>
        <taxon>Dothideomycetidae</taxon>
        <taxon>Cladosporiales</taxon>
        <taxon>Cladosporiaceae</taxon>
        <taxon>Cryoendolithus</taxon>
    </lineage>
</organism>
<name>A0A1V8SXH8_9PEZI</name>
<keyword evidence="3" id="KW-1185">Reference proteome</keyword>
<protein>
    <submittedName>
        <fullName evidence="2">Uncharacterized protein</fullName>
    </submittedName>
</protein>
<evidence type="ECO:0000313" key="2">
    <source>
        <dbReference type="EMBL" id="OQO03857.1"/>
    </source>
</evidence>
<dbReference type="OrthoDB" id="2402960at2759"/>
<feature type="compositionally biased region" description="Low complexity" evidence="1">
    <location>
        <begin position="84"/>
        <end position="104"/>
    </location>
</feature>
<feature type="compositionally biased region" description="Gly residues" evidence="1">
    <location>
        <begin position="306"/>
        <end position="315"/>
    </location>
</feature>
<feature type="compositionally biased region" description="Low complexity" evidence="1">
    <location>
        <begin position="8"/>
        <end position="34"/>
    </location>
</feature>
<feature type="compositionally biased region" description="Low complexity" evidence="1">
    <location>
        <begin position="130"/>
        <end position="149"/>
    </location>
</feature>
<dbReference type="AlphaFoldDB" id="A0A1V8SXH8"/>
<dbReference type="InParanoid" id="A0A1V8SXH8"/>
<feature type="region of interest" description="Disordered" evidence="1">
    <location>
        <begin position="218"/>
        <end position="364"/>
    </location>
</feature>
<evidence type="ECO:0000256" key="1">
    <source>
        <dbReference type="SAM" id="MobiDB-lite"/>
    </source>
</evidence>